<feature type="transmembrane region" description="Helical" evidence="1">
    <location>
        <begin position="12"/>
        <end position="33"/>
    </location>
</feature>
<dbReference type="Gene3D" id="1.20.58.390">
    <property type="entry name" value="Neurotransmitter-gated ion-channel transmembrane domain"/>
    <property type="match status" value="1"/>
</dbReference>
<dbReference type="GO" id="GO:0004888">
    <property type="term" value="F:transmembrane signaling receptor activity"/>
    <property type="evidence" value="ECO:0007669"/>
    <property type="project" value="InterPro"/>
</dbReference>
<comment type="caution">
    <text evidence="3">The sequence shown here is derived from an EMBL/GenBank/DDBJ whole genome shotgun (WGS) entry which is preliminary data.</text>
</comment>
<dbReference type="Pfam" id="PF02932">
    <property type="entry name" value="Neur_chan_memb"/>
    <property type="match status" value="1"/>
</dbReference>
<dbReference type="InterPro" id="IPR006029">
    <property type="entry name" value="Neurotrans-gated_channel_TM"/>
</dbReference>
<evidence type="ECO:0000256" key="1">
    <source>
        <dbReference type="SAM" id="Phobius"/>
    </source>
</evidence>
<dbReference type="EMBL" id="JAIWYP010000014">
    <property type="protein sequence ID" value="KAH3706790.1"/>
    <property type="molecule type" value="Genomic_DNA"/>
</dbReference>
<keyword evidence="4" id="KW-1185">Reference proteome</keyword>
<dbReference type="PANTHER" id="PTHR18945">
    <property type="entry name" value="NEUROTRANSMITTER GATED ION CHANNEL"/>
    <property type="match status" value="1"/>
</dbReference>
<dbReference type="SUPFAM" id="SSF90112">
    <property type="entry name" value="Neurotransmitter-gated ion-channel transmembrane pore"/>
    <property type="match status" value="1"/>
</dbReference>
<evidence type="ECO:0000313" key="4">
    <source>
        <dbReference type="Proteomes" id="UP000828390"/>
    </source>
</evidence>
<feature type="transmembrane region" description="Helical" evidence="1">
    <location>
        <begin position="70"/>
        <end position="90"/>
    </location>
</feature>
<keyword evidence="1" id="KW-1133">Transmembrane helix</keyword>
<reference evidence="3" key="2">
    <citation type="submission" date="2020-11" db="EMBL/GenBank/DDBJ databases">
        <authorList>
            <person name="McCartney M.A."/>
            <person name="Auch B."/>
            <person name="Kono T."/>
            <person name="Mallez S."/>
            <person name="Becker A."/>
            <person name="Gohl D.M."/>
            <person name="Silverstein K.A.T."/>
            <person name="Koren S."/>
            <person name="Bechman K.B."/>
            <person name="Herman A."/>
            <person name="Abrahante J.E."/>
            <person name="Garbe J."/>
        </authorList>
    </citation>
    <scope>NUCLEOTIDE SEQUENCE</scope>
    <source>
        <strain evidence="3">Duluth1</strain>
        <tissue evidence="3">Whole animal</tissue>
    </source>
</reference>
<name>A0A9D4BRU8_DREPO</name>
<evidence type="ECO:0000313" key="3">
    <source>
        <dbReference type="EMBL" id="KAH3706790.1"/>
    </source>
</evidence>
<accession>A0A9D4BRU8</accession>
<organism evidence="3 4">
    <name type="scientific">Dreissena polymorpha</name>
    <name type="common">Zebra mussel</name>
    <name type="synonym">Mytilus polymorpha</name>
    <dbReference type="NCBI Taxonomy" id="45954"/>
    <lineage>
        <taxon>Eukaryota</taxon>
        <taxon>Metazoa</taxon>
        <taxon>Spiralia</taxon>
        <taxon>Lophotrochozoa</taxon>
        <taxon>Mollusca</taxon>
        <taxon>Bivalvia</taxon>
        <taxon>Autobranchia</taxon>
        <taxon>Heteroconchia</taxon>
        <taxon>Euheterodonta</taxon>
        <taxon>Imparidentia</taxon>
        <taxon>Neoheterodontei</taxon>
        <taxon>Myida</taxon>
        <taxon>Dreissenoidea</taxon>
        <taxon>Dreissenidae</taxon>
        <taxon>Dreissena</taxon>
    </lineage>
</organism>
<dbReference type="AlphaFoldDB" id="A0A9D4BRU8"/>
<dbReference type="CDD" id="cd19051">
    <property type="entry name" value="LGIC_TM_cation"/>
    <property type="match status" value="1"/>
</dbReference>
<dbReference type="InterPro" id="IPR036719">
    <property type="entry name" value="Neuro-gated_channel_TM_sf"/>
</dbReference>
<proteinExistence type="predicted"/>
<dbReference type="GO" id="GO:0016020">
    <property type="term" value="C:membrane"/>
    <property type="evidence" value="ECO:0007669"/>
    <property type="project" value="InterPro"/>
</dbReference>
<keyword evidence="1" id="KW-0812">Transmembrane</keyword>
<evidence type="ECO:0000259" key="2">
    <source>
        <dbReference type="Pfam" id="PF02932"/>
    </source>
</evidence>
<dbReference type="InterPro" id="IPR038050">
    <property type="entry name" value="Neuro_actylchol_rec"/>
</dbReference>
<dbReference type="InterPro" id="IPR006201">
    <property type="entry name" value="Neur_channel"/>
</dbReference>
<sequence length="170" mass="19142">MTLKRKSTFYVFYILIPIVLLSFLNVLTFALPVSSGERASYAITVILSLAVFLTIVASEIPKNSDTIPVISVYITAIITLSTANIITSLLESRLASRDKYKDPIAPGYMALNRLARICKCKRDGKNHPATDIEWEDVVAALDYFLFWLFFVLTIVATVVWFVIANRRQSE</sequence>
<reference evidence="3" key="1">
    <citation type="journal article" date="2019" name="bioRxiv">
        <title>The Genome of the Zebra Mussel, Dreissena polymorpha: A Resource for Invasive Species Research.</title>
        <authorList>
            <person name="McCartney M.A."/>
            <person name="Auch B."/>
            <person name="Kono T."/>
            <person name="Mallez S."/>
            <person name="Zhang Y."/>
            <person name="Obille A."/>
            <person name="Becker A."/>
            <person name="Abrahante J.E."/>
            <person name="Garbe J."/>
            <person name="Badalamenti J.P."/>
            <person name="Herman A."/>
            <person name="Mangelson H."/>
            <person name="Liachko I."/>
            <person name="Sullivan S."/>
            <person name="Sone E.D."/>
            <person name="Koren S."/>
            <person name="Silverstein K.A.T."/>
            <person name="Beckman K.B."/>
            <person name="Gohl D.M."/>
        </authorList>
    </citation>
    <scope>NUCLEOTIDE SEQUENCE</scope>
    <source>
        <strain evidence="3">Duluth1</strain>
        <tissue evidence="3">Whole animal</tissue>
    </source>
</reference>
<feature type="transmembrane region" description="Helical" evidence="1">
    <location>
        <begin position="39"/>
        <end position="58"/>
    </location>
</feature>
<gene>
    <name evidence="3" type="ORF">DPMN_066180</name>
</gene>
<dbReference type="GO" id="GO:0005216">
    <property type="term" value="F:monoatomic ion channel activity"/>
    <property type="evidence" value="ECO:0007669"/>
    <property type="project" value="InterPro"/>
</dbReference>
<protein>
    <recommendedName>
        <fullName evidence="2">Neurotransmitter-gated ion-channel transmembrane domain-containing protein</fullName>
    </recommendedName>
</protein>
<keyword evidence="1" id="KW-0472">Membrane</keyword>
<feature type="transmembrane region" description="Helical" evidence="1">
    <location>
        <begin position="144"/>
        <end position="164"/>
    </location>
</feature>
<dbReference type="Proteomes" id="UP000828390">
    <property type="component" value="Unassembled WGS sequence"/>
</dbReference>
<feature type="domain" description="Neurotransmitter-gated ion-channel transmembrane" evidence="2">
    <location>
        <begin position="14"/>
        <end position="128"/>
    </location>
</feature>